<keyword evidence="5" id="KW-1185">Reference proteome</keyword>
<evidence type="ECO:0000256" key="2">
    <source>
        <dbReference type="PROSITE-ProRule" id="PRU00335"/>
    </source>
</evidence>
<dbReference type="EMBL" id="AODF01000037">
    <property type="protein sequence ID" value="EUJ26486.1"/>
    <property type="molecule type" value="Genomic_DNA"/>
</dbReference>
<keyword evidence="1 2" id="KW-0238">DNA-binding</keyword>
<organism evidence="4 5">
    <name type="scientific">Listeria floridensis FSL S10-1187</name>
    <dbReference type="NCBI Taxonomy" id="1265817"/>
    <lineage>
        <taxon>Bacteria</taxon>
        <taxon>Bacillati</taxon>
        <taxon>Bacillota</taxon>
        <taxon>Bacilli</taxon>
        <taxon>Bacillales</taxon>
        <taxon>Listeriaceae</taxon>
        <taxon>Listeria</taxon>
    </lineage>
</organism>
<dbReference type="PROSITE" id="PS01081">
    <property type="entry name" value="HTH_TETR_1"/>
    <property type="match status" value="1"/>
</dbReference>
<dbReference type="InterPro" id="IPR050624">
    <property type="entry name" value="HTH-type_Tx_Regulator"/>
</dbReference>
<dbReference type="Proteomes" id="UP000019249">
    <property type="component" value="Unassembled WGS sequence"/>
</dbReference>
<sequence length="200" mass="23303">MVKLSRKEELQRTRAKILTAGEALFMQKGYRAVSTREIAILAEVTQPALYHHFKDKEVLYMEVVKDLTLRIQIDMSEILLKKQDGILSLNEMVLNLIEKHPTNILLMIHDILNELQPENQRMLYGLWQESYLKPFEEVFLQMSDEQVWSSEFTPQEAAHYFMSAITPLFTPSLQVTQSGQKDKVAKRIHLILFGILKEEV</sequence>
<protein>
    <submittedName>
        <fullName evidence="4">Transcriptional regulator</fullName>
    </submittedName>
</protein>
<proteinExistence type="predicted"/>
<gene>
    <name evidence="4" type="ORF">MFLO_14017</name>
</gene>
<dbReference type="PANTHER" id="PTHR43479:SF11">
    <property type="entry name" value="ACREF_ENVCD OPERON REPRESSOR-RELATED"/>
    <property type="match status" value="1"/>
</dbReference>
<dbReference type="Gene3D" id="1.10.357.10">
    <property type="entry name" value="Tetracycline Repressor, domain 2"/>
    <property type="match status" value="1"/>
</dbReference>
<name>A0ABN0RCG6_9LIST</name>
<dbReference type="InterPro" id="IPR023772">
    <property type="entry name" value="DNA-bd_HTH_TetR-type_CS"/>
</dbReference>
<dbReference type="PRINTS" id="PR00455">
    <property type="entry name" value="HTHTETR"/>
</dbReference>
<reference evidence="4 5" key="1">
    <citation type="journal article" date="2014" name="Int. J. Syst. Evol. Microbiol.">
        <title>Listeria floridensis sp. nov., Listeria aquatica sp. nov., Listeria cornellensis sp. nov., Listeria riparia sp. nov. and Listeria grandensis sp. nov., from agricultural and natural environments.</title>
        <authorList>
            <person name="den Bakker H.C."/>
            <person name="Warchocki S."/>
            <person name="Wright E.M."/>
            <person name="Allred A.F."/>
            <person name="Ahlstrom C."/>
            <person name="Manuel C.S."/>
            <person name="Stasiewicz M.J."/>
            <person name="Burrell A."/>
            <person name="Roof S."/>
            <person name="Strawn L."/>
            <person name="Fortes E.D."/>
            <person name="Nightingale K.K."/>
            <person name="Kephart D."/>
            <person name="Wiedmann M."/>
        </authorList>
    </citation>
    <scope>NUCLEOTIDE SEQUENCE [LARGE SCALE GENOMIC DNA]</scope>
    <source>
        <strain evidence="4 5">FSL S10-1187</strain>
    </source>
</reference>
<feature type="domain" description="HTH tetR-type" evidence="3">
    <location>
        <begin position="11"/>
        <end position="71"/>
    </location>
</feature>
<evidence type="ECO:0000256" key="1">
    <source>
        <dbReference type="ARBA" id="ARBA00023125"/>
    </source>
</evidence>
<dbReference type="SUPFAM" id="SSF46689">
    <property type="entry name" value="Homeodomain-like"/>
    <property type="match status" value="1"/>
</dbReference>
<feature type="DNA-binding region" description="H-T-H motif" evidence="2">
    <location>
        <begin position="34"/>
        <end position="53"/>
    </location>
</feature>
<dbReference type="InterPro" id="IPR009057">
    <property type="entry name" value="Homeodomain-like_sf"/>
</dbReference>
<dbReference type="PROSITE" id="PS50977">
    <property type="entry name" value="HTH_TETR_2"/>
    <property type="match status" value="1"/>
</dbReference>
<dbReference type="RefSeq" id="WP_036098312.1">
    <property type="nucleotide sequence ID" value="NZ_AODF01000037.1"/>
</dbReference>
<evidence type="ECO:0000313" key="4">
    <source>
        <dbReference type="EMBL" id="EUJ26486.1"/>
    </source>
</evidence>
<dbReference type="Pfam" id="PF00440">
    <property type="entry name" value="TetR_N"/>
    <property type="match status" value="1"/>
</dbReference>
<dbReference type="InterPro" id="IPR001647">
    <property type="entry name" value="HTH_TetR"/>
</dbReference>
<dbReference type="PANTHER" id="PTHR43479">
    <property type="entry name" value="ACREF/ENVCD OPERON REPRESSOR-RELATED"/>
    <property type="match status" value="1"/>
</dbReference>
<accession>A0ABN0RCG6</accession>
<evidence type="ECO:0000259" key="3">
    <source>
        <dbReference type="PROSITE" id="PS50977"/>
    </source>
</evidence>
<comment type="caution">
    <text evidence="4">The sequence shown here is derived from an EMBL/GenBank/DDBJ whole genome shotgun (WGS) entry which is preliminary data.</text>
</comment>
<evidence type="ECO:0000313" key="5">
    <source>
        <dbReference type="Proteomes" id="UP000019249"/>
    </source>
</evidence>